<dbReference type="HAMAP" id="MF_00795">
    <property type="entry name" value="CutC"/>
    <property type="match status" value="1"/>
</dbReference>
<dbReference type="RefSeq" id="WP_031411426.1">
    <property type="nucleotide sequence ID" value="NZ_CP011074.1"/>
</dbReference>
<gene>
    <name evidence="2" type="primary">cutC</name>
    <name evidence="3" type="ORF">EX87_03165</name>
</gene>
<organism evidence="3">
    <name type="scientific">Brevibacillus laterosporus</name>
    <name type="common">Bacillus laterosporus</name>
    <dbReference type="NCBI Taxonomy" id="1465"/>
    <lineage>
        <taxon>Bacteria</taxon>
        <taxon>Bacillati</taxon>
        <taxon>Bacillota</taxon>
        <taxon>Bacilli</taxon>
        <taxon>Bacillales</taxon>
        <taxon>Paenibacillaceae</taxon>
        <taxon>Brevibacillus</taxon>
    </lineage>
</organism>
<evidence type="ECO:0000313" key="3">
    <source>
        <dbReference type="EMBL" id="AKF92771.1"/>
    </source>
</evidence>
<proteinExistence type="inferred from homology"/>
<reference evidence="3" key="1">
    <citation type="submission" date="2015-03" db="EMBL/GenBank/DDBJ databases">
        <title>MIGS Cultured Bacterial/Archaeal sample from Brevibacillus laterosporus.</title>
        <authorList>
            <person name="Zeng D."/>
            <person name="Zhu L."/>
            <person name="Dong G."/>
            <person name="Ye W."/>
            <person name="Ren D."/>
            <person name="Wu L."/>
            <person name="Xu J."/>
            <person name="Li G."/>
            <person name="Guo L."/>
        </authorList>
    </citation>
    <scope>NUCLEOTIDE SEQUENCE</scope>
    <source>
        <strain evidence="3">B9</strain>
    </source>
</reference>
<evidence type="ECO:0000256" key="1">
    <source>
        <dbReference type="ARBA" id="ARBA00007768"/>
    </source>
</evidence>
<dbReference type="GO" id="GO:0005737">
    <property type="term" value="C:cytoplasm"/>
    <property type="evidence" value="ECO:0007669"/>
    <property type="project" value="UniProtKB-SubCell"/>
</dbReference>
<comment type="caution">
    <text evidence="2">Once thought to be involved in copper homeostasis, experiments in E.coli have shown this is not the case.</text>
</comment>
<dbReference type="EMBL" id="CP011074">
    <property type="protein sequence ID" value="AKF92771.1"/>
    <property type="molecule type" value="Genomic_DNA"/>
</dbReference>
<dbReference type="Pfam" id="PF03932">
    <property type="entry name" value="CutC"/>
    <property type="match status" value="1"/>
</dbReference>
<name>A0A0F6XYX2_BRELA</name>
<accession>A0A0F6XYX2</accession>
<evidence type="ECO:0000256" key="2">
    <source>
        <dbReference type="HAMAP-Rule" id="MF_00795"/>
    </source>
</evidence>
<dbReference type="Gene3D" id="3.20.20.380">
    <property type="entry name" value="Copper homeostasis (CutC) domain"/>
    <property type="match status" value="1"/>
</dbReference>
<comment type="subcellular location">
    <subcellularLocation>
        <location evidence="2">Cytoplasm</location>
    </subcellularLocation>
</comment>
<dbReference type="PANTHER" id="PTHR12598">
    <property type="entry name" value="COPPER HOMEOSTASIS PROTEIN CUTC"/>
    <property type="match status" value="1"/>
</dbReference>
<protein>
    <recommendedName>
        <fullName evidence="2">PF03932 family protein CutC</fullName>
    </recommendedName>
</protein>
<comment type="similarity">
    <text evidence="1 2">Belongs to the CutC family.</text>
</comment>
<keyword evidence="2" id="KW-0963">Cytoplasm</keyword>
<dbReference type="SUPFAM" id="SSF110395">
    <property type="entry name" value="CutC-like"/>
    <property type="match status" value="1"/>
</dbReference>
<dbReference type="GO" id="GO:0005507">
    <property type="term" value="F:copper ion binding"/>
    <property type="evidence" value="ECO:0007669"/>
    <property type="project" value="TreeGrafter"/>
</dbReference>
<dbReference type="InterPro" id="IPR005627">
    <property type="entry name" value="CutC-like"/>
</dbReference>
<dbReference type="InterPro" id="IPR036822">
    <property type="entry name" value="CutC-like_dom_sf"/>
</dbReference>
<sequence>MMLEVIATTLDDAKRAEAGGADRLELITGIMEGGLTPSYGLIKNVVNQVKIPAHVMVRPHSQSFVYTTDDIDVMLQDIQAIRELGAAGVVLGALTPDNHIDFRALETLLTETGHMHVTFHRAFDEVENQVEALEQLLHYKQIDRILTSGGKSSALQAVDQMKALVERTASTHVTILAGAGLTIETVPAFVKETGVREVHFGTGVRQDGQALKPVNTQLVALAKNKLNG</sequence>
<dbReference type="AlphaFoldDB" id="A0A0F6XYX2"/>
<dbReference type="PANTHER" id="PTHR12598:SF0">
    <property type="entry name" value="COPPER HOMEOSTASIS PROTEIN CUTC HOMOLOG"/>
    <property type="match status" value="1"/>
</dbReference>